<feature type="region of interest" description="Disordered" evidence="1">
    <location>
        <begin position="267"/>
        <end position="311"/>
    </location>
</feature>
<name>A0A9N8H210_9STRA</name>
<dbReference type="AlphaFoldDB" id="A0A9N8H210"/>
<comment type="caution">
    <text evidence="3">The sequence shown here is derived from an EMBL/GenBank/DDBJ whole genome shotgun (WGS) entry which is preliminary data.</text>
</comment>
<evidence type="ECO:0000313" key="3">
    <source>
        <dbReference type="EMBL" id="CAB9496195.1"/>
    </source>
</evidence>
<reference evidence="3" key="1">
    <citation type="submission" date="2020-06" db="EMBL/GenBank/DDBJ databases">
        <authorList>
            <consortium name="Plant Systems Biology data submission"/>
        </authorList>
    </citation>
    <scope>NUCLEOTIDE SEQUENCE</scope>
    <source>
        <strain evidence="3">D6</strain>
    </source>
</reference>
<keyword evidence="2" id="KW-0732">Signal</keyword>
<dbReference type="Gene3D" id="1.25.40.10">
    <property type="entry name" value="Tetratricopeptide repeat domain"/>
    <property type="match status" value="1"/>
</dbReference>
<dbReference type="OrthoDB" id="2335338at2759"/>
<evidence type="ECO:0000256" key="1">
    <source>
        <dbReference type="SAM" id="MobiDB-lite"/>
    </source>
</evidence>
<feature type="chain" id="PRO_5040408741" evidence="2">
    <location>
        <begin position="22"/>
        <end position="311"/>
    </location>
</feature>
<dbReference type="EMBL" id="CAICTM010000002">
    <property type="protein sequence ID" value="CAB9496195.1"/>
    <property type="molecule type" value="Genomic_DNA"/>
</dbReference>
<feature type="compositionally biased region" description="Acidic residues" evidence="1">
    <location>
        <begin position="290"/>
        <end position="300"/>
    </location>
</feature>
<evidence type="ECO:0000313" key="4">
    <source>
        <dbReference type="Proteomes" id="UP001153069"/>
    </source>
</evidence>
<accession>A0A9N8H210</accession>
<dbReference type="InterPro" id="IPR011990">
    <property type="entry name" value="TPR-like_helical_dom_sf"/>
</dbReference>
<organism evidence="3 4">
    <name type="scientific">Seminavis robusta</name>
    <dbReference type="NCBI Taxonomy" id="568900"/>
    <lineage>
        <taxon>Eukaryota</taxon>
        <taxon>Sar</taxon>
        <taxon>Stramenopiles</taxon>
        <taxon>Ochrophyta</taxon>
        <taxon>Bacillariophyta</taxon>
        <taxon>Bacillariophyceae</taxon>
        <taxon>Bacillariophycidae</taxon>
        <taxon>Naviculales</taxon>
        <taxon>Naviculaceae</taxon>
        <taxon>Seminavis</taxon>
    </lineage>
</organism>
<dbReference type="Proteomes" id="UP001153069">
    <property type="component" value="Unassembled WGS sequence"/>
</dbReference>
<dbReference type="SUPFAM" id="SSF48452">
    <property type="entry name" value="TPR-like"/>
    <property type="match status" value="1"/>
</dbReference>
<gene>
    <name evidence="3" type="ORF">SEMRO_2_G001710.1</name>
</gene>
<feature type="signal peptide" evidence="2">
    <location>
        <begin position="1"/>
        <end position="21"/>
    </location>
</feature>
<proteinExistence type="predicted"/>
<dbReference type="Pfam" id="PF13374">
    <property type="entry name" value="TPR_10"/>
    <property type="match status" value="1"/>
</dbReference>
<sequence>MKASGILQCLALVLVVSTTWSFVPAVPRRSKSNPLYVLKDPLRSDNNQEDSEESIEEIRKKLLEQNVDSTTKVLGKNSTLQDWRDQLQQGTPPLTSVGRERLLVEMELLQALDCDEEKDEEKAIRNLWYYWYNERGRSNTATLMAADQLVHLGTQEGRKEAEAMYRQLIVEEGLNWAEPLNRLATLYFYQGRYAEAKDLCQMVLTIKPWQFGTATGIVTVCEKMQDTHGVNYWSTRRMPPLSENHGNARKEWVKKMTQQGSSMLGRGEKVLQKAFQSADDDSTTSGSVISDDDDDADENDRDITSDDGSWE</sequence>
<keyword evidence="4" id="KW-1185">Reference proteome</keyword>
<protein>
    <submittedName>
        <fullName evidence="3">Repeat-containing protein</fullName>
    </submittedName>
</protein>
<evidence type="ECO:0000256" key="2">
    <source>
        <dbReference type="SAM" id="SignalP"/>
    </source>
</evidence>